<feature type="active site" evidence="3">
    <location>
        <position position="258"/>
    </location>
</feature>
<dbReference type="InterPro" id="IPR016161">
    <property type="entry name" value="Ald_DH/histidinol_DH"/>
</dbReference>
<dbReference type="Gene3D" id="3.40.309.10">
    <property type="entry name" value="Aldehyde Dehydrogenase, Chain A, domain 2"/>
    <property type="match status" value="1"/>
</dbReference>
<evidence type="ECO:0000256" key="4">
    <source>
        <dbReference type="RuleBase" id="RU003345"/>
    </source>
</evidence>
<dbReference type="Gene3D" id="3.40.605.10">
    <property type="entry name" value="Aldehyde Dehydrogenase, Chain A, domain 1"/>
    <property type="match status" value="1"/>
</dbReference>
<dbReference type="FunFam" id="3.40.309.10:FF:000009">
    <property type="entry name" value="Aldehyde dehydrogenase A"/>
    <property type="match status" value="1"/>
</dbReference>
<comment type="similarity">
    <text evidence="1 4">Belongs to the aldehyde dehydrogenase family.</text>
</comment>
<dbReference type="NCBIfam" id="NF006916">
    <property type="entry name" value="PRK09407.1"/>
    <property type="match status" value="1"/>
</dbReference>
<dbReference type="PANTHER" id="PTHR11699">
    <property type="entry name" value="ALDEHYDE DEHYDROGENASE-RELATED"/>
    <property type="match status" value="1"/>
</dbReference>
<dbReference type="PROSITE" id="PS00687">
    <property type="entry name" value="ALDEHYDE_DEHYDR_GLU"/>
    <property type="match status" value="1"/>
</dbReference>
<dbReference type="Proteomes" id="UP000186104">
    <property type="component" value="Chromosome"/>
</dbReference>
<evidence type="ECO:0000256" key="2">
    <source>
        <dbReference type="ARBA" id="ARBA00023002"/>
    </source>
</evidence>
<evidence type="ECO:0000313" key="6">
    <source>
        <dbReference type="EMBL" id="ANI90995.1"/>
    </source>
</evidence>
<name>A0A173LFK2_9ACTN</name>
<protein>
    <submittedName>
        <fullName evidence="6">Putative succinate-semialdehyde dehydrogenase [NADP(+)] 2</fullName>
    </submittedName>
</protein>
<reference evidence="6 7" key="1">
    <citation type="submission" date="2016-06" db="EMBL/GenBank/DDBJ databases">
        <title>Complete genome sequence of a saline-alkali tolerant type strain Dietzia timorensis ID05-A0528T.</title>
        <authorList>
            <person name="Wu X."/>
        </authorList>
    </citation>
    <scope>NUCLEOTIDE SEQUENCE [LARGE SCALE GENOMIC DNA]</scope>
    <source>
        <strain evidence="6 7">ID05-A0528</strain>
    </source>
</reference>
<feature type="domain" description="Aldehyde dehydrogenase" evidence="5">
    <location>
        <begin position="26"/>
        <end position="485"/>
    </location>
</feature>
<dbReference type="InterPro" id="IPR015590">
    <property type="entry name" value="Aldehyde_DH_dom"/>
</dbReference>
<dbReference type="AlphaFoldDB" id="A0A173LFK2"/>
<evidence type="ECO:0000259" key="5">
    <source>
        <dbReference type="Pfam" id="PF00171"/>
    </source>
</evidence>
<proteinExistence type="inferred from homology"/>
<dbReference type="InterPro" id="IPR016163">
    <property type="entry name" value="Ald_DH_C"/>
</dbReference>
<evidence type="ECO:0000256" key="1">
    <source>
        <dbReference type="ARBA" id="ARBA00009986"/>
    </source>
</evidence>
<dbReference type="GO" id="GO:0016620">
    <property type="term" value="F:oxidoreductase activity, acting on the aldehyde or oxo group of donors, NAD or NADP as acceptor"/>
    <property type="evidence" value="ECO:0007669"/>
    <property type="project" value="InterPro"/>
</dbReference>
<sequence>MSAPSAETLARLRSLVAAPEFVRDPSSRETRTINEVFTGEPLAEMMIGTSADIDAAAERAGVAQREWAARPVAERARILGKFGVLVHENREFLLDVVQAETGKARSSALEEVLDVSMTASYYAKLAPKELGRKSAKGMIPVLTKTEINHLPKGIVGVISPWNYPLTLAVSDAIPAMIAGNAIVLKPDSQTPFSALAAAELLYRAGVPRDLFAVVPGPGREIGTAILDNSDYLMFTGSTATGRKLAAQAGERLINFSAELGGKNPMVVTADADVDEVAEIATRAMFSNAGQLCISIERVYVERAIADKLEKALVRRIGEMKVGPGYEFDKEMGSLISADQFSTVQKHVDDAVAKGARVLVGGKARPDLGPLFFEPTLLADVPEEAECFAGETFGPLVSLYPVDSVDEAIEKANDTEYGLNASVFAGSDEKGVEIARRIHAGTVNVGEGYVAAWGSYGAPMGGMGVSGVGRRHGVDGLLKYTEAQTVATQRLMHLGGPDFMDSQKWNTTLGSLAGTLRFLPGR</sequence>
<organism evidence="6 7">
    <name type="scientific">Dietzia timorensis</name>
    <dbReference type="NCBI Taxonomy" id="499555"/>
    <lineage>
        <taxon>Bacteria</taxon>
        <taxon>Bacillati</taxon>
        <taxon>Actinomycetota</taxon>
        <taxon>Actinomycetes</taxon>
        <taxon>Mycobacteriales</taxon>
        <taxon>Dietziaceae</taxon>
        <taxon>Dietzia</taxon>
    </lineage>
</organism>
<keyword evidence="7" id="KW-1185">Reference proteome</keyword>
<dbReference type="InterPro" id="IPR016162">
    <property type="entry name" value="Ald_DH_N"/>
</dbReference>
<evidence type="ECO:0000256" key="3">
    <source>
        <dbReference type="PROSITE-ProRule" id="PRU10007"/>
    </source>
</evidence>
<keyword evidence="2 4" id="KW-0560">Oxidoreductase</keyword>
<dbReference type="InterPro" id="IPR029510">
    <property type="entry name" value="Ald_DH_CS_GLU"/>
</dbReference>
<dbReference type="Pfam" id="PF00171">
    <property type="entry name" value="Aldedh"/>
    <property type="match status" value="1"/>
</dbReference>
<evidence type="ECO:0000313" key="7">
    <source>
        <dbReference type="Proteomes" id="UP000186104"/>
    </source>
</evidence>
<gene>
    <name evidence="6" type="ORF">BJL86_0184</name>
</gene>
<dbReference type="SUPFAM" id="SSF53720">
    <property type="entry name" value="ALDH-like"/>
    <property type="match status" value="1"/>
</dbReference>
<dbReference type="RefSeq" id="WP_067475290.1">
    <property type="nucleotide sequence ID" value="NZ_CP015961.1"/>
</dbReference>
<dbReference type="EMBL" id="CP015961">
    <property type="protein sequence ID" value="ANI90995.1"/>
    <property type="molecule type" value="Genomic_DNA"/>
</dbReference>
<dbReference type="STRING" id="499555.BJL86_0184"/>
<dbReference type="OrthoDB" id="6882680at2"/>
<accession>A0A173LFK2</accession>
<dbReference type="KEGG" id="dtm:BJL86_0184"/>